<dbReference type="Proteomes" id="UP000710849">
    <property type="component" value="Unassembled WGS sequence"/>
</dbReference>
<protein>
    <submittedName>
        <fullName evidence="1">Uncharacterized protein</fullName>
    </submittedName>
</protein>
<accession>A0A9P5M3J9</accession>
<dbReference type="RefSeq" id="XP_038733722.1">
    <property type="nucleotide sequence ID" value="XM_038875365.1"/>
</dbReference>
<sequence length="64" mass="7241">MVVVIVAGDTGMMNNLAVQRLDPFNDHEFVISHGTRKSLSVWLALTDDWFYLYHPGTSTEISED</sequence>
<name>A0A9P5M3J9_9HELO</name>
<evidence type="ECO:0000313" key="1">
    <source>
        <dbReference type="EMBL" id="KAF7945815.1"/>
    </source>
</evidence>
<dbReference type="EMBL" id="RCSW01000008">
    <property type="protein sequence ID" value="KAF7945815.1"/>
    <property type="molecule type" value="Genomic_DNA"/>
</dbReference>
<proteinExistence type="predicted"/>
<dbReference type="GeneID" id="62148442"/>
<dbReference type="AlphaFoldDB" id="A0A9P5M3J9"/>
<comment type="caution">
    <text evidence="1">The sequence shown here is derived from an EMBL/GenBank/DDBJ whole genome shotgun (WGS) entry which is preliminary data.</text>
</comment>
<gene>
    <name evidence="1" type="ORF">EAE97_004853</name>
</gene>
<evidence type="ECO:0000313" key="2">
    <source>
        <dbReference type="Proteomes" id="UP000710849"/>
    </source>
</evidence>
<reference evidence="1 2" key="1">
    <citation type="journal article" date="2020" name="Genome Biol. Evol.">
        <title>Comparative genomics of Sclerotiniaceae.</title>
        <authorList>
            <person name="Valero Jimenez C.A."/>
            <person name="Steentjes M."/>
            <person name="Scholten O.E."/>
            <person name="Van Kan J.A.L."/>
        </authorList>
    </citation>
    <scope>NUCLEOTIDE SEQUENCE [LARGE SCALE GENOMIC DNA]</scope>
    <source>
        <strain evidence="1 2">MUCL 94</strain>
    </source>
</reference>
<organism evidence="1 2">
    <name type="scientific">Botrytis byssoidea</name>
    <dbReference type="NCBI Taxonomy" id="139641"/>
    <lineage>
        <taxon>Eukaryota</taxon>
        <taxon>Fungi</taxon>
        <taxon>Dikarya</taxon>
        <taxon>Ascomycota</taxon>
        <taxon>Pezizomycotina</taxon>
        <taxon>Leotiomycetes</taxon>
        <taxon>Helotiales</taxon>
        <taxon>Sclerotiniaceae</taxon>
        <taxon>Botrytis</taxon>
    </lineage>
</organism>
<keyword evidence="2" id="KW-1185">Reference proteome</keyword>